<evidence type="ECO:0000313" key="2">
    <source>
        <dbReference type="Proteomes" id="UP000622580"/>
    </source>
</evidence>
<organism evidence="1 2">
    <name type="scientific">Phenylobacterium glaciei</name>
    <dbReference type="NCBI Taxonomy" id="2803784"/>
    <lineage>
        <taxon>Bacteria</taxon>
        <taxon>Pseudomonadati</taxon>
        <taxon>Pseudomonadota</taxon>
        <taxon>Alphaproteobacteria</taxon>
        <taxon>Caulobacterales</taxon>
        <taxon>Caulobacteraceae</taxon>
        <taxon>Phenylobacterium</taxon>
    </lineage>
</organism>
<gene>
    <name evidence="1" type="ORF">JKL49_16180</name>
</gene>
<sequence>MAAQAVMFVSKRLQRVVFALMCLMTAQLVLTMASCEPDEPALLGAVRVPISYPG</sequence>
<evidence type="ECO:0000313" key="1">
    <source>
        <dbReference type="EMBL" id="MBR7620933.1"/>
    </source>
</evidence>
<reference evidence="1" key="1">
    <citation type="submission" date="2021-04" db="EMBL/GenBank/DDBJ databases">
        <title>Draft genome assembly of strain Phenylobacterium sp. 20VBR1 using MiniION and Illumina platforms.</title>
        <authorList>
            <person name="Thomas F.A."/>
            <person name="Krishnan K.P."/>
            <person name="Sinha R.K."/>
        </authorList>
    </citation>
    <scope>NUCLEOTIDE SEQUENCE</scope>
    <source>
        <strain evidence="1">20VBR1</strain>
    </source>
</reference>
<dbReference type="AlphaFoldDB" id="A0A941D697"/>
<name>A0A941D697_9CAUL</name>
<dbReference type="Proteomes" id="UP000622580">
    <property type="component" value="Unassembled WGS sequence"/>
</dbReference>
<keyword evidence="2" id="KW-1185">Reference proteome</keyword>
<comment type="caution">
    <text evidence="1">The sequence shown here is derived from an EMBL/GenBank/DDBJ whole genome shotgun (WGS) entry which is preliminary data.</text>
</comment>
<accession>A0A941D697</accession>
<protein>
    <submittedName>
        <fullName evidence="1">Uncharacterized protein</fullName>
    </submittedName>
</protein>
<dbReference type="EMBL" id="JAGSGD010000001">
    <property type="protein sequence ID" value="MBR7620933.1"/>
    <property type="molecule type" value="Genomic_DNA"/>
</dbReference>
<dbReference type="RefSeq" id="WP_215341668.1">
    <property type="nucleotide sequence ID" value="NZ_JAGSGD010000001.1"/>
</dbReference>
<proteinExistence type="predicted"/>